<accession>A0A8T1UGT2</accession>
<dbReference type="Proteomes" id="UP000688947">
    <property type="component" value="Unassembled WGS sequence"/>
</dbReference>
<dbReference type="EMBL" id="JAENGZ010000369">
    <property type="protein sequence ID" value="KAG6960888.1"/>
    <property type="molecule type" value="Genomic_DNA"/>
</dbReference>
<name>A0A8T1UGT2_9STRA</name>
<feature type="non-terminal residue" evidence="1">
    <location>
        <position position="1"/>
    </location>
</feature>
<dbReference type="OrthoDB" id="120304at2759"/>
<gene>
    <name evidence="1" type="ORF">JG687_00007997</name>
</gene>
<reference evidence="1" key="1">
    <citation type="submission" date="2021-01" db="EMBL/GenBank/DDBJ databases">
        <title>Phytophthora aleatoria, a newly-described species from Pinus radiata is distinct from Phytophthora cactorum isolates based on comparative genomics.</title>
        <authorList>
            <person name="Mcdougal R."/>
            <person name="Panda P."/>
            <person name="Williams N."/>
            <person name="Studholme D.J."/>
        </authorList>
    </citation>
    <scope>NUCLEOTIDE SEQUENCE</scope>
    <source>
        <strain evidence="1">NZFS 3830</strain>
    </source>
</reference>
<comment type="caution">
    <text evidence="1">The sequence shown here is derived from an EMBL/GenBank/DDBJ whole genome shotgun (WGS) entry which is preliminary data.</text>
</comment>
<sequence>KPRATLTCTDAAQVVVRPSVSTSVTRVSTGLCSSEHDSHTKGCSSIQVVTNLSQRRKVLRWLVKPKLSVEANCCSWRLSTSSRQSLRQRRVNIAKVTDWWRKRERYLGAARGTTVVSGRELMVVFASTASVLQVGTAVQVHGSLGCTQYCSTSLIDCGRLI</sequence>
<organism evidence="1 2">
    <name type="scientific">Phytophthora cactorum</name>
    <dbReference type="NCBI Taxonomy" id="29920"/>
    <lineage>
        <taxon>Eukaryota</taxon>
        <taxon>Sar</taxon>
        <taxon>Stramenopiles</taxon>
        <taxon>Oomycota</taxon>
        <taxon>Peronosporomycetes</taxon>
        <taxon>Peronosporales</taxon>
        <taxon>Peronosporaceae</taxon>
        <taxon>Phytophthora</taxon>
    </lineage>
</organism>
<evidence type="ECO:0000313" key="2">
    <source>
        <dbReference type="Proteomes" id="UP000688947"/>
    </source>
</evidence>
<evidence type="ECO:0000313" key="1">
    <source>
        <dbReference type="EMBL" id="KAG6960888.1"/>
    </source>
</evidence>
<dbReference type="AlphaFoldDB" id="A0A8T1UGT2"/>
<proteinExistence type="predicted"/>
<protein>
    <submittedName>
        <fullName evidence="1">Uncharacterized protein</fullName>
    </submittedName>
</protein>